<evidence type="ECO:0000256" key="5">
    <source>
        <dbReference type="ARBA" id="ARBA00022792"/>
    </source>
</evidence>
<evidence type="ECO:0000256" key="8">
    <source>
        <dbReference type="ARBA" id="ARBA00023136"/>
    </source>
</evidence>
<evidence type="ECO:0000256" key="6">
    <source>
        <dbReference type="ARBA" id="ARBA00022989"/>
    </source>
</evidence>
<dbReference type="AlphaFoldDB" id="A0A7R8ZDA0"/>
<comment type="subcellular location">
    <subcellularLocation>
        <location evidence="1">Mitochondrion inner membrane</location>
    </subcellularLocation>
</comment>
<gene>
    <name evidence="10" type="ORF">TDIB3V08_LOCUS8416</name>
</gene>
<evidence type="ECO:0000256" key="2">
    <source>
        <dbReference type="ARBA" id="ARBA00009575"/>
    </source>
</evidence>
<evidence type="ECO:0000256" key="4">
    <source>
        <dbReference type="ARBA" id="ARBA00022692"/>
    </source>
</evidence>
<proteinExistence type="inferred from homology"/>
<accession>A0A7R8ZDA0</accession>
<name>A0A7R8ZDA0_TIMDO</name>
<dbReference type="Pfam" id="PF12597">
    <property type="entry name" value="Cox20"/>
    <property type="match status" value="1"/>
</dbReference>
<dbReference type="InterPro" id="IPR022533">
    <property type="entry name" value="Cox20"/>
</dbReference>
<dbReference type="PANTHER" id="PTHR31586:SF1">
    <property type="entry name" value="CYTOCHROME C OXIDASE ASSEMBLY PROTEIN COX20, MITOCHONDRIAL"/>
    <property type="match status" value="1"/>
</dbReference>
<evidence type="ECO:0000256" key="9">
    <source>
        <dbReference type="SAM" id="Phobius"/>
    </source>
</evidence>
<dbReference type="EMBL" id="OA569128">
    <property type="protein sequence ID" value="CAD7202231.1"/>
    <property type="molecule type" value="Genomic_DNA"/>
</dbReference>
<keyword evidence="8 9" id="KW-0472">Membrane</keyword>
<keyword evidence="5" id="KW-0999">Mitochondrion inner membrane</keyword>
<feature type="transmembrane region" description="Helical" evidence="9">
    <location>
        <begin position="29"/>
        <end position="48"/>
    </location>
</feature>
<keyword evidence="4 9" id="KW-0812">Transmembrane</keyword>
<dbReference type="PANTHER" id="PTHR31586">
    <property type="entry name" value="CYTOCHROME C OXIDASE PROTEIN 20"/>
    <property type="match status" value="1"/>
</dbReference>
<keyword evidence="6 9" id="KW-1133">Transmembrane helix</keyword>
<dbReference type="PRINTS" id="PR02049">
    <property type="entry name" value="PROTEINF36A"/>
</dbReference>
<evidence type="ECO:0000256" key="7">
    <source>
        <dbReference type="ARBA" id="ARBA00023128"/>
    </source>
</evidence>
<keyword evidence="7" id="KW-0496">Mitochondrion</keyword>
<comment type="similarity">
    <text evidence="2">Belongs to the COX20 family.</text>
</comment>
<evidence type="ECO:0000256" key="1">
    <source>
        <dbReference type="ARBA" id="ARBA00004273"/>
    </source>
</evidence>
<reference evidence="10" key="1">
    <citation type="submission" date="2020-11" db="EMBL/GenBank/DDBJ databases">
        <authorList>
            <person name="Tran Van P."/>
        </authorList>
    </citation>
    <scope>NUCLEOTIDE SEQUENCE</scope>
</reference>
<organism evidence="10">
    <name type="scientific">Timema douglasi</name>
    <name type="common">Walking stick</name>
    <dbReference type="NCBI Taxonomy" id="61478"/>
    <lineage>
        <taxon>Eukaryota</taxon>
        <taxon>Metazoa</taxon>
        <taxon>Ecdysozoa</taxon>
        <taxon>Arthropoda</taxon>
        <taxon>Hexapoda</taxon>
        <taxon>Insecta</taxon>
        <taxon>Pterygota</taxon>
        <taxon>Neoptera</taxon>
        <taxon>Polyneoptera</taxon>
        <taxon>Phasmatodea</taxon>
        <taxon>Timematodea</taxon>
        <taxon>Timematoidea</taxon>
        <taxon>Timematidae</taxon>
        <taxon>Timema</taxon>
    </lineage>
</organism>
<sequence>MSEEEEETKRKLILFGRDVSEIPCFRNSYLYGISSGIGMGLTYFMFTSKVRMATHARMQGRCRARPEYRQSMSLVLVRSMTQYLESRQSLVPGLAQTILCPYSEDISTTWHCARR</sequence>
<dbReference type="GO" id="GO:0033617">
    <property type="term" value="P:mitochondrial respiratory chain complex IV assembly"/>
    <property type="evidence" value="ECO:0007669"/>
    <property type="project" value="InterPro"/>
</dbReference>
<protein>
    <recommendedName>
        <fullName evidence="3">Cytochrome c oxidase assembly protein COX20, mitochondrial</fullName>
    </recommendedName>
</protein>
<dbReference type="GO" id="GO:0005743">
    <property type="term" value="C:mitochondrial inner membrane"/>
    <property type="evidence" value="ECO:0007669"/>
    <property type="project" value="UniProtKB-SubCell"/>
</dbReference>
<evidence type="ECO:0000256" key="3">
    <source>
        <dbReference type="ARBA" id="ARBA00017689"/>
    </source>
</evidence>
<evidence type="ECO:0000313" key="10">
    <source>
        <dbReference type="EMBL" id="CAD7202231.1"/>
    </source>
</evidence>